<name>A0ABT5YYA0_9ACTN</name>
<feature type="transmembrane region" description="Helical" evidence="1">
    <location>
        <begin position="82"/>
        <end position="101"/>
    </location>
</feature>
<keyword evidence="1" id="KW-0812">Transmembrane</keyword>
<reference evidence="2 3" key="1">
    <citation type="submission" date="2023-03" db="EMBL/GenBank/DDBJ databases">
        <title>Draft genome sequence of type strain Streptomyces ferralitis JCM 14344.</title>
        <authorList>
            <person name="Klaysubun C."/>
            <person name="Duangmal K."/>
        </authorList>
    </citation>
    <scope>NUCLEOTIDE SEQUENCE [LARGE SCALE GENOMIC DNA]</scope>
    <source>
        <strain evidence="2 3">JCM 14344</strain>
    </source>
</reference>
<dbReference type="EMBL" id="JARHTQ010000007">
    <property type="protein sequence ID" value="MDF2256572.1"/>
    <property type="molecule type" value="Genomic_DNA"/>
</dbReference>
<dbReference type="Proteomes" id="UP001220022">
    <property type="component" value="Unassembled WGS sequence"/>
</dbReference>
<feature type="transmembrane region" description="Helical" evidence="1">
    <location>
        <begin position="28"/>
        <end position="46"/>
    </location>
</feature>
<feature type="transmembrane region" description="Helical" evidence="1">
    <location>
        <begin position="53"/>
        <end position="76"/>
    </location>
</feature>
<keyword evidence="3" id="KW-1185">Reference proteome</keyword>
<keyword evidence="1" id="KW-1133">Transmembrane helix</keyword>
<comment type="caution">
    <text evidence="2">The sequence shown here is derived from an EMBL/GenBank/DDBJ whole genome shotgun (WGS) entry which is preliminary data.</text>
</comment>
<keyword evidence="1" id="KW-0472">Membrane</keyword>
<gene>
    <name evidence="2" type="ORF">P2L57_12770</name>
</gene>
<accession>A0ABT5YYA0</accession>
<protein>
    <submittedName>
        <fullName evidence="2">Uncharacterized protein</fullName>
    </submittedName>
</protein>
<organism evidence="2 3">
    <name type="scientific">Streptantibioticus ferralitis</name>
    <dbReference type="NCBI Taxonomy" id="236510"/>
    <lineage>
        <taxon>Bacteria</taxon>
        <taxon>Bacillati</taxon>
        <taxon>Actinomycetota</taxon>
        <taxon>Actinomycetes</taxon>
        <taxon>Kitasatosporales</taxon>
        <taxon>Streptomycetaceae</taxon>
        <taxon>Streptantibioticus</taxon>
    </lineage>
</organism>
<evidence type="ECO:0000313" key="2">
    <source>
        <dbReference type="EMBL" id="MDF2256572.1"/>
    </source>
</evidence>
<evidence type="ECO:0000313" key="3">
    <source>
        <dbReference type="Proteomes" id="UP001220022"/>
    </source>
</evidence>
<proteinExistence type="predicted"/>
<dbReference type="RefSeq" id="WP_275813003.1">
    <property type="nucleotide sequence ID" value="NZ_BAAANM010000001.1"/>
</dbReference>
<sequence length="110" mass="11525">MLLATAFFGLMVFLSIAALDSDRRLPNMAPVVSFLVSGLLGLVTNPQALWRTWVWAVMAATSLAVSVLAAVMALLRPTHVDALPAMVAALAAFGGLFIDTASSTHPTSRA</sequence>
<evidence type="ECO:0000256" key="1">
    <source>
        <dbReference type="SAM" id="Phobius"/>
    </source>
</evidence>